<feature type="region of interest" description="Disordered" evidence="1">
    <location>
        <begin position="561"/>
        <end position="589"/>
    </location>
</feature>
<dbReference type="Proteomes" id="UP001054945">
    <property type="component" value="Unassembled WGS sequence"/>
</dbReference>
<feature type="region of interest" description="Disordered" evidence="1">
    <location>
        <begin position="296"/>
        <end position="332"/>
    </location>
</feature>
<feature type="transmembrane region" description="Helical" evidence="2">
    <location>
        <begin position="1174"/>
        <end position="1198"/>
    </location>
</feature>
<dbReference type="InterPro" id="IPR000082">
    <property type="entry name" value="SEA_dom"/>
</dbReference>
<feature type="compositionally biased region" description="Low complexity" evidence="1">
    <location>
        <begin position="32"/>
        <end position="50"/>
    </location>
</feature>
<feature type="compositionally biased region" description="Polar residues" evidence="1">
    <location>
        <begin position="206"/>
        <end position="216"/>
    </location>
</feature>
<feature type="compositionally biased region" description="Polar residues" evidence="1">
    <location>
        <begin position="307"/>
        <end position="316"/>
    </location>
</feature>
<feature type="region of interest" description="Disordered" evidence="1">
    <location>
        <begin position="706"/>
        <end position="773"/>
    </location>
</feature>
<dbReference type="PROSITE" id="PS50024">
    <property type="entry name" value="SEA"/>
    <property type="match status" value="1"/>
</dbReference>
<accession>A0AAV4XHD7</accession>
<name>A0AAV4XHD7_CAEEX</name>
<feature type="compositionally biased region" description="Polar residues" evidence="1">
    <location>
        <begin position="668"/>
        <end position="682"/>
    </location>
</feature>
<comment type="caution">
    <text evidence="4">The sequence shown here is derived from an EMBL/GenBank/DDBJ whole genome shotgun (WGS) entry which is preliminary data.</text>
</comment>
<feature type="region of interest" description="Disordered" evidence="1">
    <location>
        <begin position="397"/>
        <end position="431"/>
    </location>
</feature>
<feature type="compositionally biased region" description="Basic and acidic residues" evidence="1">
    <location>
        <begin position="155"/>
        <end position="164"/>
    </location>
</feature>
<evidence type="ECO:0000313" key="4">
    <source>
        <dbReference type="EMBL" id="GIY94581.1"/>
    </source>
</evidence>
<keyword evidence="2" id="KW-0472">Membrane</keyword>
<feature type="compositionally biased region" description="Polar residues" evidence="1">
    <location>
        <begin position="1"/>
        <end position="11"/>
    </location>
</feature>
<dbReference type="EMBL" id="BPLR01000408">
    <property type="protein sequence ID" value="GIY94581.1"/>
    <property type="molecule type" value="Genomic_DNA"/>
</dbReference>
<feature type="compositionally biased region" description="Basic and acidic residues" evidence="1">
    <location>
        <begin position="51"/>
        <end position="66"/>
    </location>
</feature>
<feature type="compositionally biased region" description="Polar residues" evidence="1">
    <location>
        <begin position="165"/>
        <end position="196"/>
    </location>
</feature>
<evidence type="ECO:0000256" key="2">
    <source>
        <dbReference type="SAM" id="Phobius"/>
    </source>
</evidence>
<keyword evidence="2" id="KW-1133">Transmembrane helix</keyword>
<feature type="compositionally biased region" description="Low complexity" evidence="1">
    <location>
        <begin position="722"/>
        <end position="740"/>
    </location>
</feature>
<reference evidence="4 5" key="1">
    <citation type="submission" date="2021-06" db="EMBL/GenBank/DDBJ databases">
        <title>Caerostris extrusa draft genome.</title>
        <authorList>
            <person name="Kono N."/>
            <person name="Arakawa K."/>
        </authorList>
    </citation>
    <scope>NUCLEOTIDE SEQUENCE [LARGE SCALE GENOMIC DNA]</scope>
</reference>
<organism evidence="4 5">
    <name type="scientific">Caerostris extrusa</name>
    <name type="common">Bark spider</name>
    <name type="synonym">Caerostris bankana</name>
    <dbReference type="NCBI Taxonomy" id="172846"/>
    <lineage>
        <taxon>Eukaryota</taxon>
        <taxon>Metazoa</taxon>
        <taxon>Ecdysozoa</taxon>
        <taxon>Arthropoda</taxon>
        <taxon>Chelicerata</taxon>
        <taxon>Arachnida</taxon>
        <taxon>Araneae</taxon>
        <taxon>Araneomorphae</taxon>
        <taxon>Entelegynae</taxon>
        <taxon>Araneoidea</taxon>
        <taxon>Araneidae</taxon>
        <taxon>Caerostris</taxon>
    </lineage>
</organism>
<evidence type="ECO:0000259" key="3">
    <source>
        <dbReference type="PROSITE" id="PS50024"/>
    </source>
</evidence>
<feature type="domain" description="SEA" evidence="3">
    <location>
        <begin position="1032"/>
        <end position="1152"/>
    </location>
</feature>
<keyword evidence="2" id="KW-0812">Transmembrane</keyword>
<feature type="region of interest" description="Disordered" evidence="1">
    <location>
        <begin position="1"/>
        <end position="274"/>
    </location>
</feature>
<dbReference type="SUPFAM" id="SSF82671">
    <property type="entry name" value="SEA domain"/>
    <property type="match status" value="1"/>
</dbReference>
<feature type="compositionally biased region" description="Polar residues" evidence="1">
    <location>
        <begin position="397"/>
        <end position="412"/>
    </location>
</feature>
<protein>
    <submittedName>
        <fullName evidence="4">SEA domain-containing protein</fullName>
    </submittedName>
</protein>
<proteinExistence type="predicted"/>
<keyword evidence="5" id="KW-1185">Reference proteome</keyword>
<feature type="region of interest" description="Disordered" evidence="1">
    <location>
        <begin position="875"/>
        <end position="899"/>
    </location>
</feature>
<feature type="compositionally biased region" description="Polar residues" evidence="1">
    <location>
        <begin position="224"/>
        <end position="258"/>
    </location>
</feature>
<gene>
    <name evidence="4" type="primary">X975_16632</name>
    <name evidence="4" type="ORF">CEXT_73201</name>
</gene>
<evidence type="ECO:0000256" key="1">
    <source>
        <dbReference type="SAM" id="MobiDB-lite"/>
    </source>
</evidence>
<feature type="compositionally biased region" description="Polar residues" evidence="1">
    <location>
        <begin position="78"/>
        <end position="121"/>
    </location>
</feature>
<feature type="compositionally biased region" description="Low complexity" evidence="1">
    <location>
        <begin position="883"/>
        <end position="899"/>
    </location>
</feature>
<evidence type="ECO:0000313" key="5">
    <source>
        <dbReference type="Proteomes" id="UP001054945"/>
    </source>
</evidence>
<dbReference type="InterPro" id="IPR036364">
    <property type="entry name" value="SEA_dom_sf"/>
</dbReference>
<feature type="region of interest" description="Disordered" evidence="1">
    <location>
        <begin position="991"/>
        <end position="1013"/>
    </location>
</feature>
<sequence>MKNKNETSSFLGTFLLASGEPTVPATAEEESPSTSSILMTADSSSSGLDSDSVHPRTEGIPKETKKASTVFEDESSETPEISGSNKSLSTEDVSTEIFTESLNTRSSVGVSDSSELTSFANANLDENERQQEPTTFSGGNLGKGTESGDLLDAEETVKMDDSEKTSILSSDVSESSTRLNELSTNYTEVDTKSTNGKAEGKDYLSTEESTAGNSEESTSKDLLSETTLLESFNSSTTNLEMMNAGLKNSPSTSISNTETSKENSADSSFPAEDTTQYIDEYALNSIKETEVVKTVATSEDSEPHNLLSLQNTTPKSATKKRSLNSTNDSKAYDGTTLASISASNQPEITTLVGHNGPPVSDSLHDILSTGSSAIHAERLILQGSSDQMEVLKSSTEIHGSNTDSPMMSVSSNLEREKNPLESAENIPKTDSDTEIATDQHHAGNTNAQTTSDSMKTVLYSEVPMSTPKVSEDSNSLNNLHDSYPGVTFDPNGMKNDSPQDPDSVVFYIPSVSTNKASTHEDISYSTEFATDNNKPESETETFFVMNKNSNDGNGAVQFERMQEDKGTETPPPSPQPMVSTEVVSSSNDNPASLPPGFVFWDPSKTGWILPANFTETNKKDSEVDNESEEMLQDAPHFKEVEHTQNIPLGSSSDVKITEKEGEVKTTHLPISSQGSGGLSTDSGIEVVTETGMIELSSFASHTDQSVIRPVRVRPTSPEDKPVSTSILPDSSSTQSSQQPTVLKLSEPTTGSSIAGSEKIGTSPADASSPIILPNPAPSVTEVVTDPELSTIVMQPELVPLSLDKKVPGVSGSSNSTSAANSTIAGIAVKTSVSVSLPLSMTKNENQTFQPSLEELLKNVSILPVSFNRPLSTALKNEQTDAPTADVSSSDGSTSTSVQTTTASSFRILKPKLKISGGIDSAFTPRPARPFVPSLKKPTTTAGPPVSIFKKTRTRIASITSSTTARPLRKFSPMVIKYASDFPGIEPELIIATDPTMPPTTTPAPTTTEEPISEVPFTDPTHMPTLVSEDDVTLVKVAGYIVIDRGLRWNDLLHNRHSPEYKRHADMMHLYLERMFRSSPIASRLWKIEIDGFSGNKSTRPVAIDFFLYLIKTRENIATEHLATVFHEKLSTNNTFGTFRVDPSKTAFEMIQEEPLKQTTPAPEEDTVEPPIPQWAIACIVIGAASLIFIVLFAAVTMYGRHHMRRRYSSKLSEEDSAERSSGEWESKMAAAYENMAADTLYDADDLHADTYKSITLAKIAKYIAVSIKTKRIITYASPIEFEKKKRRTHLDPALPKQSQIQNFRRRSVNIRISLLFSGTLNRVFWDFLPSLLFSPLKSSSKNERNLSGELQLRLSIV</sequence>
<feature type="compositionally biased region" description="Polar residues" evidence="1">
    <location>
        <begin position="576"/>
        <end position="589"/>
    </location>
</feature>
<feature type="region of interest" description="Disordered" evidence="1">
    <location>
        <begin position="662"/>
        <end position="682"/>
    </location>
</feature>